<protein>
    <recommendedName>
        <fullName evidence="4">DUF4184 family protein</fullName>
    </recommendedName>
</protein>
<dbReference type="Proteomes" id="UP001157114">
    <property type="component" value="Unassembled WGS sequence"/>
</dbReference>
<feature type="transmembrane region" description="Helical" evidence="1">
    <location>
        <begin position="104"/>
        <end position="124"/>
    </location>
</feature>
<organism evidence="2 3">
    <name type="scientific">Paenibacillus glycanilyticus</name>
    <dbReference type="NCBI Taxonomy" id="126569"/>
    <lineage>
        <taxon>Bacteria</taxon>
        <taxon>Bacillati</taxon>
        <taxon>Bacillota</taxon>
        <taxon>Bacilli</taxon>
        <taxon>Bacillales</taxon>
        <taxon>Paenibacillaceae</taxon>
        <taxon>Paenibacillus</taxon>
    </lineage>
</organism>
<dbReference type="RefSeq" id="WP_284242048.1">
    <property type="nucleotide sequence ID" value="NZ_BSSQ01000028.1"/>
</dbReference>
<keyword evidence="1" id="KW-0472">Membrane</keyword>
<evidence type="ECO:0000256" key="1">
    <source>
        <dbReference type="SAM" id="Phobius"/>
    </source>
</evidence>
<evidence type="ECO:0008006" key="4">
    <source>
        <dbReference type="Google" id="ProtNLM"/>
    </source>
</evidence>
<dbReference type="EMBL" id="BSSQ01000028">
    <property type="protein sequence ID" value="GLX71245.1"/>
    <property type="molecule type" value="Genomic_DNA"/>
</dbReference>
<gene>
    <name evidence="2" type="ORF">MU1_55940</name>
</gene>
<feature type="transmembrane region" description="Helical" evidence="1">
    <location>
        <begin position="194"/>
        <end position="214"/>
    </location>
</feature>
<feature type="transmembrane region" description="Helical" evidence="1">
    <location>
        <begin position="154"/>
        <end position="173"/>
    </location>
</feature>
<keyword evidence="3" id="KW-1185">Reference proteome</keyword>
<comment type="caution">
    <text evidence="2">The sequence shown here is derived from an EMBL/GenBank/DDBJ whole genome shotgun (WGS) entry which is preliminary data.</text>
</comment>
<evidence type="ECO:0000313" key="3">
    <source>
        <dbReference type="Proteomes" id="UP001157114"/>
    </source>
</evidence>
<keyword evidence="1" id="KW-1133">Transmembrane helix</keyword>
<sequence>MPYTLAHPIFAYPLKYLNRNLLSTTGLVLGSMGPDLEYFIHLEPHQTIGHTFLGLLLQVIPLSIVLGLLFHYVIKTPLALHLPSLFHLDKRAYRLLNRWSRRSFTAWFYYLISVVIGFYTHLLVDGFTHERGYFVHHLDVLNQTVLLNLPLYKMLQYSFSLLGLFAVFLTILYKLFKSVPETEGFVAVPSQQKWMYWMVVSLWVVLLTGLKLNASSLPAISIIVVAPVSGVAVGLVVASMIYRRVL</sequence>
<keyword evidence="1" id="KW-0812">Transmembrane</keyword>
<feature type="transmembrane region" description="Helical" evidence="1">
    <location>
        <begin position="52"/>
        <end position="74"/>
    </location>
</feature>
<proteinExistence type="predicted"/>
<name>A0ABQ6GMD4_9BACL</name>
<feature type="transmembrane region" description="Helical" evidence="1">
    <location>
        <begin position="220"/>
        <end position="242"/>
    </location>
</feature>
<reference evidence="2 3" key="1">
    <citation type="submission" date="2023-03" db="EMBL/GenBank/DDBJ databases">
        <title>Draft genome sequence of the bacteria which degrade cell wall of Tricholomamatutake.</title>
        <authorList>
            <person name="Konishi Y."/>
            <person name="Fukuta Y."/>
            <person name="Shirasaka N."/>
        </authorList>
    </citation>
    <scope>NUCLEOTIDE SEQUENCE [LARGE SCALE GENOMIC DNA]</scope>
    <source>
        <strain evidence="3">mu1</strain>
    </source>
</reference>
<dbReference type="Pfam" id="PF13803">
    <property type="entry name" value="DUF4184"/>
    <property type="match status" value="1"/>
</dbReference>
<dbReference type="InterPro" id="IPR025238">
    <property type="entry name" value="DUF4184"/>
</dbReference>
<accession>A0ABQ6GMD4</accession>
<evidence type="ECO:0000313" key="2">
    <source>
        <dbReference type="EMBL" id="GLX71245.1"/>
    </source>
</evidence>